<comment type="caution">
    <text evidence="2">The sequence shown here is derived from an EMBL/GenBank/DDBJ whole genome shotgun (WGS) entry which is preliminary data.</text>
</comment>
<accession>A0A8S1HCF9</accession>
<evidence type="ECO:0000313" key="3">
    <source>
        <dbReference type="Proteomes" id="UP000835052"/>
    </source>
</evidence>
<sequence length="90" mass="9984">MEEVPRNQKIFFLRFQKMFRAIFLAVMVLIAFVSAGGDSYASGGHREKRLSPDHERAPRGYHDGHHGGYHGGDHGGHHGGFHGGYHGGHH</sequence>
<evidence type="ECO:0000313" key="2">
    <source>
        <dbReference type="EMBL" id="CAD6192752.1"/>
    </source>
</evidence>
<name>A0A8S1HCF9_9PELO</name>
<dbReference type="EMBL" id="CAJGYM010000030">
    <property type="protein sequence ID" value="CAD6192752.1"/>
    <property type="molecule type" value="Genomic_DNA"/>
</dbReference>
<proteinExistence type="predicted"/>
<feature type="compositionally biased region" description="Gly residues" evidence="1">
    <location>
        <begin position="81"/>
        <end position="90"/>
    </location>
</feature>
<feature type="compositionally biased region" description="Basic and acidic residues" evidence="1">
    <location>
        <begin position="49"/>
        <end position="76"/>
    </location>
</feature>
<keyword evidence="3" id="KW-1185">Reference proteome</keyword>
<dbReference type="Proteomes" id="UP000835052">
    <property type="component" value="Unassembled WGS sequence"/>
</dbReference>
<feature type="region of interest" description="Disordered" evidence="1">
    <location>
        <begin position="40"/>
        <end position="90"/>
    </location>
</feature>
<evidence type="ECO:0000256" key="1">
    <source>
        <dbReference type="SAM" id="MobiDB-lite"/>
    </source>
</evidence>
<dbReference type="AlphaFoldDB" id="A0A8S1HCF9"/>
<organism evidence="2 3">
    <name type="scientific">Caenorhabditis auriculariae</name>
    <dbReference type="NCBI Taxonomy" id="2777116"/>
    <lineage>
        <taxon>Eukaryota</taxon>
        <taxon>Metazoa</taxon>
        <taxon>Ecdysozoa</taxon>
        <taxon>Nematoda</taxon>
        <taxon>Chromadorea</taxon>
        <taxon>Rhabditida</taxon>
        <taxon>Rhabditina</taxon>
        <taxon>Rhabditomorpha</taxon>
        <taxon>Rhabditoidea</taxon>
        <taxon>Rhabditidae</taxon>
        <taxon>Peloderinae</taxon>
        <taxon>Caenorhabditis</taxon>
    </lineage>
</organism>
<protein>
    <submittedName>
        <fullName evidence="2">Uncharacterized protein</fullName>
    </submittedName>
</protein>
<reference evidence="2" key="1">
    <citation type="submission" date="2020-10" db="EMBL/GenBank/DDBJ databases">
        <authorList>
            <person name="Kikuchi T."/>
        </authorList>
    </citation>
    <scope>NUCLEOTIDE SEQUENCE</scope>
    <source>
        <strain evidence="2">NKZ352</strain>
    </source>
</reference>
<gene>
    <name evidence="2" type="ORF">CAUJ_LOCUS8671</name>
</gene>